<keyword evidence="4 5" id="KW-0472">Membrane</keyword>
<feature type="transmembrane region" description="Helical" evidence="5">
    <location>
        <begin position="31"/>
        <end position="52"/>
    </location>
</feature>
<organism evidence="7 8">
    <name type="scientific">Heterodermia speciosa</name>
    <dbReference type="NCBI Taxonomy" id="116794"/>
    <lineage>
        <taxon>Eukaryota</taxon>
        <taxon>Fungi</taxon>
        <taxon>Dikarya</taxon>
        <taxon>Ascomycota</taxon>
        <taxon>Pezizomycotina</taxon>
        <taxon>Lecanoromycetes</taxon>
        <taxon>OSLEUM clade</taxon>
        <taxon>Lecanoromycetidae</taxon>
        <taxon>Caliciales</taxon>
        <taxon>Physciaceae</taxon>
        <taxon>Heterodermia</taxon>
    </lineage>
</organism>
<feature type="domain" description="Fatty acid hydroxylase" evidence="6">
    <location>
        <begin position="193"/>
        <end position="328"/>
    </location>
</feature>
<dbReference type="OrthoDB" id="408954at2759"/>
<name>A0A8H3IRV3_9LECA</name>
<protein>
    <submittedName>
        <fullName evidence="7">Cholesterol 25-hydroxylase-like protein</fullName>
    </submittedName>
</protein>
<dbReference type="GO" id="GO:0016020">
    <property type="term" value="C:membrane"/>
    <property type="evidence" value="ECO:0007669"/>
    <property type="project" value="UniProtKB-SubCell"/>
</dbReference>
<evidence type="ECO:0000313" key="8">
    <source>
        <dbReference type="Proteomes" id="UP000664521"/>
    </source>
</evidence>
<reference evidence="7" key="1">
    <citation type="submission" date="2021-03" db="EMBL/GenBank/DDBJ databases">
        <authorList>
            <person name="Tagirdzhanova G."/>
        </authorList>
    </citation>
    <scope>NUCLEOTIDE SEQUENCE</scope>
</reference>
<evidence type="ECO:0000256" key="3">
    <source>
        <dbReference type="ARBA" id="ARBA00022989"/>
    </source>
</evidence>
<feature type="transmembrane region" description="Helical" evidence="5">
    <location>
        <begin position="186"/>
        <end position="206"/>
    </location>
</feature>
<keyword evidence="3 5" id="KW-1133">Transmembrane helix</keyword>
<evidence type="ECO:0000256" key="2">
    <source>
        <dbReference type="ARBA" id="ARBA00022692"/>
    </source>
</evidence>
<dbReference type="GO" id="GO:0008610">
    <property type="term" value="P:lipid biosynthetic process"/>
    <property type="evidence" value="ECO:0007669"/>
    <property type="project" value="InterPro"/>
</dbReference>
<dbReference type="InterPro" id="IPR006694">
    <property type="entry name" value="Fatty_acid_hydroxylase"/>
</dbReference>
<evidence type="ECO:0000256" key="4">
    <source>
        <dbReference type="ARBA" id="ARBA00023136"/>
    </source>
</evidence>
<keyword evidence="2 5" id="KW-0812">Transmembrane</keyword>
<dbReference type="Proteomes" id="UP000664521">
    <property type="component" value="Unassembled WGS sequence"/>
</dbReference>
<dbReference type="AlphaFoldDB" id="A0A8H3IRV3"/>
<dbReference type="InterPro" id="IPR050307">
    <property type="entry name" value="Sterol_Desaturase_Related"/>
</dbReference>
<accession>A0A8H3IRV3</accession>
<evidence type="ECO:0000256" key="1">
    <source>
        <dbReference type="ARBA" id="ARBA00004370"/>
    </source>
</evidence>
<dbReference type="EMBL" id="CAJPDS010000051">
    <property type="protein sequence ID" value="CAF9929243.1"/>
    <property type="molecule type" value="Genomic_DNA"/>
</dbReference>
<dbReference type="PANTHER" id="PTHR11863">
    <property type="entry name" value="STEROL DESATURASE"/>
    <property type="match status" value="1"/>
</dbReference>
<comment type="caution">
    <text evidence="7">The sequence shown here is derived from an EMBL/GenBank/DDBJ whole genome shotgun (WGS) entry which is preliminary data.</text>
</comment>
<evidence type="ECO:0000313" key="7">
    <source>
        <dbReference type="EMBL" id="CAF9929243.1"/>
    </source>
</evidence>
<dbReference type="Pfam" id="PF04116">
    <property type="entry name" value="FA_hydroxylase"/>
    <property type="match status" value="1"/>
</dbReference>
<comment type="subcellular location">
    <subcellularLocation>
        <location evidence="1">Membrane</location>
    </subcellularLocation>
</comment>
<evidence type="ECO:0000259" key="6">
    <source>
        <dbReference type="Pfam" id="PF04116"/>
    </source>
</evidence>
<keyword evidence="8" id="KW-1185">Reference proteome</keyword>
<gene>
    <name evidence="7" type="primary">CH25H</name>
    <name evidence="7" type="ORF">HETSPECPRED_007317</name>
</gene>
<dbReference type="GO" id="GO:0005506">
    <property type="term" value="F:iron ion binding"/>
    <property type="evidence" value="ECO:0007669"/>
    <property type="project" value="InterPro"/>
</dbReference>
<proteinExistence type="predicted"/>
<feature type="transmembrane region" description="Helical" evidence="5">
    <location>
        <begin position="126"/>
        <end position="145"/>
    </location>
</feature>
<evidence type="ECO:0000256" key="5">
    <source>
        <dbReference type="SAM" id="Phobius"/>
    </source>
</evidence>
<sequence length="366" mass="41381">MWNTTNVFNVSSTPSCTLVAQSPLIPGISDAVLSTFLPTVVYIIASGFFYWLDRQELFTQYRIHPTEEDLQRNHVSRFQCFQGVARYHLMQISIGLFLAYGVGPDMVGSKSCDVHRWAVRIRRVRSLIPLVLLAFGVDVKGLAVATSGKIPALAQFLAGPGSSGSESSQAHITSGELRLADFVESFLVPTVQFLVALAVVDTWIYFTHRLCHINQTLYRIVHSQHHRLYVPYAYGAVYAHWLESLFLDILSFIMGNALAGFSVRQSMVFGSLATIKTISDHCGYVFSWDPFRFLNANGAKFHDLHHQSWGFKNNFSTYTVFWDNILGTTWTNEEAAAARYSWVQQKTKERVEKKSIPMTTKAMERE</sequence>
<dbReference type="GO" id="GO:0016491">
    <property type="term" value="F:oxidoreductase activity"/>
    <property type="evidence" value="ECO:0007669"/>
    <property type="project" value="InterPro"/>
</dbReference>